<sequence length="73" mass="8339">MALIPKQTANTFGKNAFDISRVDIPATIKRHYEGLKRHGKEAYLIEYPNAVHSFYVFPELHKGSFIDDVGNFI</sequence>
<dbReference type="Proteomes" id="UP000236630">
    <property type="component" value="Unassembled WGS sequence"/>
</dbReference>
<evidence type="ECO:0000313" key="1">
    <source>
        <dbReference type="EMBL" id="GAY55861.1"/>
    </source>
</evidence>
<proteinExistence type="predicted"/>
<keyword evidence="2" id="KW-1185">Reference proteome</keyword>
<organism evidence="1 2">
    <name type="scientific">Citrus unshiu</name>
    <name type="common">Satsuma mandarin</name>
    <name type="synonym">Citrus nobilis var. unshiu</name>
    <dbReference type="NCBI Taxonomy" id="55188"/>
    <lineage>
        <taxon>Eukaryota</taxon>
        <taxon>Viridiplantae</taxon>
        <taxon>Streptophyta</taxon>
        <taxon>Embryophyta</taxon>
        <taxon>Tracheophyta</taxon>
        <taxon>Spermatophyta</taxon>
        <taxon>Magnoliopsida</taxon>
        <taxon>eudicotyledons</taxon>
        <taxon>Gunneridae</taxon>
        <taxon>Pentapetalae</taxon>
        <taxon>rosids</taxon>
        <taxon>malvids</taxon>
        <taxon>Sapindales</taxon>
        <taxon>Rutaceae</taxon>
        <taxon>Aurantioideae</taxon>
        <taxon>Citrus</taxon>
    </lineage>
</organism>
<accession>A0A2H5PU37</accession>
<dbReference type="STRING" id="55188.A0A2H5PU37"/>
<comment type="caution">
    <text evidence="1">The sequence shown here is derived from an EMBL/GenBank/DDBJ whole genome shotgun (WGS) entry which is preliminary data.</text>
</comment>
<evidence type="ECO:0000313" key="2">
    <source>
        <dbReference type="Proteomes" id="UP000236630"/>
    </source>
</evidence>
<reference evidence="1 2" key="1">
    <citation type="journal article" date="2017" name="Front. Genet.">
        <title>Draft sequencing of the heterozygous diploid genome of Satsuma (Citrus unshiu Marc.) using a hybrid assembly approach.</title>
        <authorList>
            <person name="Shimizu T."/>
            <person name="Tanizawa Y."/>
            <person name="Mochizuki T."/>
            <person name="Nagasaki H."/>
            <person name="Yoshioka T."/>
            <person name="Toyoda A."/>
            <person name="Fujiyama A."/>
            <person name="Kaminuma E."/>
            <person name="Nakamura Y."/>
        </authorList>
    </citation>
    <scope>NUCLEOTIDE SEQUENCE [LARGE SCALE GENOMIC DNA]</scope>
    <source>
        <strain evidence="2">cv. Miyagawa wase</strain>
    </source>
</reference>
<name>A0A2H5PU37_CITUN</name>
<dbReference type="EMBL" id="BDQV01000126">
    <property type="protein sequence ID" value="GAY55861.1"/>
    <property type="molecule type" value="Genomic_DNA"/>
</dbReference>
<dbReference type="AlphaFoldDB" id="A0A2H5PU37"/>
<gene>
    <name evidence="1" type="ORF">CUMW_167350</name>
</gene>
<evidence type="ECO:0008006" key="3">
    <source>
        <dbReference type="Google" id="ProtNLM"/>
    </source>
</evidence>
<protein>
    <recommendedName>
        <fullName evidence="3">Alpha/beta hydrolase fold-3 domain-containing protein</fullName>
    </recommendedName>
</protein>